<feature type="region of interest" description="Disordered" evidence="3">
    <location>
        <begin position="845"/>
        <end position="950"/>
    </location>
</feature>
<proteinExistence type="predicted"/>
<dbReference type="AlphaFoldDB" id="A0AAD5FI92"/>
<dbReference type="EMBL" id="MU551720">
    <property type="protein sequence ID" value="KAI5616604.1"/>
    <property type="molecule type" value="Genomic_DNA"/>
</dbReference>
<feature type="compositionally biased region" description="Polar residues" evidence="3">
    <location>
        <begin position="891"/>
        <end position="914"/>
    </location>
</feature>
<comment type="caution">
    <text evidence="5">The sequence shown here is derived from an EMBL/GenBank/DDBJ whole genome shotgun (WGS) entry which is preliminary data.</text>
</comment>
<keyword evidence="2" id="KW-0677">Repeat</keyword>
<feature type="compositionally biased region" description="Polar residues" evidence="3">
    <location>
        <begin position="873"/>
        <end position="884"/>
    </location>
</feature>
<dbReference type="InterPro" id="IPR006553">
    <property type="entry name" value="Leu-rich_rpt_Cys-con_subtyp"/>
</dbReference>
<feature type="compositionally biased region" description="Basic and acidic residues" evidence="3">
    <location>
        <begin position="847"/>
        <end position="869"/>
    </location>
</feature>
<dbReference type="SUPFAM" id="SSF52047">
    <property type="entry name" value="RNI-like"/>
    <property type="match status" value="3"/>
</dbReference>
<feature type="signal peptide" evidence="4">
    <location>
        <begin position="1"/>
        <end position="20"/>
    </location>
</feature>
<dbReference type="SMART" id="SM00368">
    <property type="entry name" value="LRR_RI"/>
    <property type="match status" value="20"/>
</dbReference>
<accession>A0AAD5FI92</accession>
<name>A0AAD5FI92_SILAS</name>
<dbReference type="InterPro" id="IPR032675">
    <property type="entry name" value="LRR_dom_sf"/>
</dbReference>
<reference evidence="5" key="1">
    <citation type="submission" date="2018-07" db="EMBL/GenBank/DDBJ databases">
        <title>Comparative genomics of catfishes provides insights into carnivory and benthic adaptation.</title>
        <authorList>
            <person name="Zhang Y."/>
            <person name="Wang D."/>
            <person name="Peng Z."/>
            <person name="Zheng S."/>
            <person name="Shao F."/>
            <person name="Tao W."/>
        </authorList>
    </citation>
    <scope>NUCLEOTIDE SEQUENCE</scope>
    <source>
        <strain evidence="5">Chongqing</strain>
    </source>
</reference>
<dbReference type="InterPro" id="IPR001611">
    <property type="entry name" value="Leu-rich_rpt"/>
</dbReference>
<keyword evidence="1" id="KW-0433">Leucine-rich repeat</keyword>
<protein>
    <submittedName>
        <fullName evidence="5">Protein NLRC5 isoform X2</fullName>
    </submittedName>
</protein>
<dbReference type="Pfam" id="PF13516">
    <property type="entry name" value="LRR_6"/>
    <property type="match status" value="9"/>
</dbReference>
<evidence type="ECO:0000256" key="2">
    <source>
        <dbReference type="ARBA" id="ARBA00022737"/>
    </source>
</evidence>
<organism evidence="5 6">
    <name type="scientific">Silurus asotus</name>
    <name type="common">Amur catfish</name>
    <name type="synonym">Parasilurus asotus</name>
    <dbReference type="NCBI Taxonomy" id="30991"/>
    <lineage>
        <taxon>Eukaryota</taxon>
        <taxon>Metazoa</taxon>
        <taxon>Chordata</taxon>
        <taxon>Craniata</taxon>
        <taxon>Vertebrata</taxon>
        <taxon>Euteleostomi</taxon>
        <taxon>Actinopterygii</taxon>
        <taxon>Neopterygii</taxon>
        <taxon>Teleostei</taxon>
        <taxon>Ostariophysi</taxon>
        <taxon>Siluriformes</taxon>
        <taxon>Siluridae</taxon>
        <taxon>Silurus</taxon>
    </lineage>
</organism>
<dbReference type="Gene3D" id="3.80.10.10">
    <property type="entry name" value="Ribonuclease Inhibitor"/>
    <property type="match status" value="5"/>
</dbReference>
<gene>
    <name evidence="5" type="ORF">C0J50_23849</name>
</gene>
<evidence type="ECO:0000313" key="6">
    <source>
        <dbReference type="Proteomes" id="UP001205998"/>
    </source>
</evidence>
<evidence type="ECO:0000256" key="3">
    <source>
        <dbReference type="SAM" id="MobiDB-lite"/>
    </source>
</evidence>
<keyword evidence="6" id="KW-1185">Reference proteome</keyword>
<sequence>MKVVPVALLTQCFLFRLNQCNVSEESCSALATALTLQSCSVRELELSNNSLQDSGVTQLSAGLKHRHCKLQVLRFNKCDLTGGSCSALAEVLSSEVSQLRELELSNNNLQDSGVTQLSAGLKNPQSQLTIMRLNQCNVSGGSCSALATALTLQSCSVRELELSNNSLQDSGVSQLSAGLKHRHCKLQVLRLNTCDLMEGSGSALAEAFKSKRSQLRELELSNNSLQDSGVSQLSAGLNHRHCKLQILKFNKCDLTDGSCSALAEVLSSEVSQLRELELSNNNLQDSGVTQLSAGLKNSQSQLTIMRVNDNNIREEGYTALAEALRSSHLIELDLRGNDPGASGVKLLTDLLQDPHCTLETLRLVKSGAAQEGYDLLYRVLGKNPLLQRELTVNEKIHGDSQVKQISALLEDSHCRPERLTLYNCSLTEQQCTALAEALKLNSSSHLKELDLRKNFTVPMWNIFKYFLGNSNSKLIVRILQNPEAEKACDYLTKRLNKNPLLEKTLDLSGKISGDSDVMQLSVLLKDPQCRTEKLRLRNSSVTERSCTDLISALTTNPSHLTELDLSENTLGNAGVKQISTLLKKPSCKLHTLRLSDCDIKHEGYAALTEALRSNPSSPLIELDLRGNDPGTTGVKEIRNLMNDPKYKLKTLRLYKEGSIKEDDGAGLFSALGLNPSHLRELNLNRNKPEESGLRNLCDFLKIPECKLQKLQLQNSISGKSCADVASALCTNPSHIRDLDLSECKLGDSGVKKLCDLLKKHECKLETLRLINCSITDGGGAALTEALRLNSSHLKELNLRGNELKDSVLQELQEILQSSGGKLQYHKSWTQTIKGAGTAVRNLFTGSRSDEQPISKPDSFKVQKEQGERKMQHKQSGSRLDSNVGCSVDDLSPQQNLGSSRTVTVSTNPETQPSDSLYPIREEKSRRQVNISSNTQRHQTRSSTSSHTSNP</sequence>
<evidence type="ECO:0000313" key="5">
    <source>
        <dbReference type="EMBL" id="KAI5616604.1"/>
    </source>
</evidence>
<dbReference type="SMART" id="SM00367">
    <property type="entry name" value="LRR_CC"/>
    <property type="match status" value="4"/>
</dbReference>
<dbReference type="InterPro" id="IPR051261">
    <property type="entry name" value="NLR"/>
</dbReference>
<evidence type="ECO:0000256" key="4">
    <source>
        <dbReference type="SAM" id="SignalP"/>
    </source>
</evidence>
<evidence type="ECO:0000256" key="1">
    <source>
        <dbReference type="ARBA" id="ARBA00022614"/>
    </source>
</evidence>
<feature type="compositionally biased region" description="Low complexity" evidence="3">
    <location>
        <begin position="931"/>
        <end position="950"/>
    </location>
</feature>
<dbReference type="PANTHER" id="PTHR24106">
    <property type="entry name" value="NACHT, LRR AND CARD DOMAINS-CONTAINING"/>
    <property type="match status" value="1"/>
</dbReference>
<dbReference type="Proteomes" id="UP001205998">
    <property type="component" value="Unassembled WGS sequence"/>
</dbReference>
<feature type="chain" id="PRO_5042168675" evidence="4">
    <location>
        <begin position="21"/>
        <end position="950"/>
    </location>
</feature>
<keyword evidence="4" id="KW-0732">Signal</keyword>